<dbReference type="GO" id="GO:0061025">
    <property type="term" value="P:membrane fusion"/>
    <property type="evidence" value="ECO:0007669"/>
    <property type="project" value="TreeGrafter"/>
</dbReference>
<dbReference type="Gene3D" id="3.30.420.210">
    <property type="entry name" value="SEP domain"/>
    <property type="match status" value="1"/>
</dbReference>
<dbReference type="InterPro" id="IPR029071">
    <property type="entry name" value="Ubiquitin-like_domsf"/>
</dbReference>
<keyword evidence="5" id="KW-1185">Reference proteome</keyword>
<dbReference type="PROSITE" id="PS50033">
    <property type="entry name" value="UBX"/>
    <property type="match status" value="1"/>
</dbReference>
<feature type="domain" description="UBX" evidence="2">
    <location>
        <begin position="358"/>
        <end position="435"/>
    </location>
</feature>
<evidence type="ECO:0000259" key="2">
    <source>
        <dbReference type="PROSITE" id="PS50033"/>
    </source>
</evidence>
<sequence>MADHDEMVSQFINMTGSDADRAKFYLESSNWDIGPALETYFESGAGAGHDVDMDMMEDHPQDVRQQQHHGGAPQQHHGGAPQQNPYPPVVGQRNPGNFPTAPSAPKQVAPIPVNPPSSSARIATMSSIRKLQAQHEDESSDEEHNSDDEQKLYVGSGQEVIGPGKKPNPERIIKNVFQSARAQGAKEVEEPQAQRGHGAARPFGGAGSRLGDSSGSAAPSGTSASTPVAGSAAGKLDKVTIILRMYRNGFTVDNGPLREFDDPVNQDFLRSMKRGEVPRELADQARGRELGVDMVDNRNQDYEVPKQQPTFFGGTGHMLGSPTPAVVMKPSAASLPASSETEKKNAEEKARNAVTVDAAQPATNIQIRLPDGSRLVNRFNEAHTVADVRRYIQLARPELSSHAFQMLAGFPLKPLSDETASLKEANLLGAAINVK</sequence>
<feature type="compositionally biased region" description="Low complexity" evidence="1">
    <location>
        <begin position="213"/>
        <end position="227"/>
    </location>
</feature>
<dbReference type="PROSITE" id="PS51399">
    <property type="entry name" value="SEP"/>
    <property type="match status" value="1"/>
</dbReference>
<feature type="compositionally biased region" description="Polar residues" evidence="1">
    <location>
        <begin position="116"/>
        <end position="129"/>
    </location>
</feature>
<dbReference type="GO" id="GO:0005829">
    <property type="term" value="C:cytosol"/>
    <property type="evidence" value="ECO:0007669"/>
    <property type="project" value="TreeGrafter"/>
</dbReference>
<organism evidence="4 5">
    <name type="scientific">Hypsibius exemplaris</name>
    <name type="common">Freshwater tardigrade</name>
    <dbReference type="NCBI Taxonomy" id="2072580"/>
    <lineage>
        <taxon>Eukaryota</taxon>
        <taxon>Metazoa</taxon>
        <taxon>Ecdysozoa</taxon>
        <taxon>Tardigrada</taxon>
        <taxon>Eutardigrada</taxon>
        <taxon>Parachela</taxon>
        <taxon>Hypsibioidea</taxon>
        <taxon>Hypsibiidae</taxon>
        <taxon>Hypsibius</taxon>
    </lineage>
</organism>
<feature type="region of interest" description="Disordered" evidence="1">
    <location>
        <begin position="61"/>
        <end position="150"/>
    </location>
</feature>
<dbReference type="Gene3D" id="3.10.20.90">
    <property type="entry name" value="Phosphatidylinositol 3-kinase Catalytic Subunit, Chain A, domain 1"/>
    <property type="match status" value="1"/>
</dbReference>
<dbReference type="GO" id="GO:0031468">
    <property type="term" value="P:nuclear membrane reassembly"/>
    <property type="evidence" value="ECO:0007669"/>
    <property type="project" value="TreeGrafter"/>
</dbReference>
<dbReference type="Pfam" id="PF08059">
    <property type="entry name" value="SEP"/>
    <property type="match status" value="1"/>
</dbReference>
<dbReference type="SUPFAM" id="SSF46934">
    <property type="entry name" value="UBA-like"/>
    <property type="match status" value="1"/>
</dbReference>
<dbReference type="GO" id="GO:0007030">
    <property type="term" value="P:Golgi organization"/>
    <property type="evidence" value="ECO:0007669"/>
    <property type="project" value="TreeGrafter"/>
</dbReference>
<evidence type="ECO:0000259" key="3">
    <source>
        <dbReference type="PROSITE" id="PS51399"/>
    </source>
</evidence>
<dbReference type="GO" id="GO:0043161">
    <property type="term" value="P:proteasome-mediated ubiquitin-dependent protein catabolic process"/>
    <property type="evidence" value="ECO:0007669"/>
    <property type="project" value="TreeGrafter"/>
</dbReference>
<dbReference type="SUPFAM" id="SSF102848">
    <property type="entry name" value="NSFL1 (p97 ATPase) cofactor p47, SEP domain"/>
    <property type="match status" value="1"/>
</dbReference>
<dbReference type="Proteomes" id="UP000192578">
    <property type="component" value="Unassembled WGS sequence"/>
</dbReference>
<dbReference type="PANTHER" id="PTHR23333:SF20">
    <property type="entry name" value="NSFL1 COFACTOR P47"/>
    <property type="match status" value="1"/>
</dbReference>
<comment type="caution">
    <text evidence="4">The sequence shown here is derived from an EMBL/GenBank/DDBJ whole genome shotgun (WGS) entry which is preliminary data.</text>
</comment>
<dbReference type="CDD" id="cd14348">
    <property type="entry name" value="UBA_p47"/>
    <property type="match status" value="1"/>
</dbReference>
<dbReference type="GO" id="GO:0005634">
    <property type="term" value="C:nucleus"/>
    <property type="evidence" value="ECO:0007669"/>
    <property type="project" value="TreeGrafter"/>
</dbReference>
<dbReference type="InterPro" id="IPR001012">
    <property type="entry name" value="UBX_dom"/>
</dbReference>
<protein>
    <submittedName>
        <fullName evidence="4">NSFL1 cofactor p47</fullName>
    </submittedName>
</protein>
<feature type="compositionally biased region" description="Low complexity" evidence="1">
    <location>
        <begin position="68"/>
        <end position="83"/>
    </location>
</feature>
<dbReference type="CDD" id="cd01770">
    <property type="entry name" value="UBX_UBXN2"/>
    <property type="match status" value="1"/>
</dbReference>
<dbReference type="GO" id="GO:0043130">
    <property type="term" value="F:ubiquitin binding"/>
    <property type="evidence" value="ECO:0007669"/>
    <property type="project" value="TreeGrafter"/>
</dbReference>
<dbReference type="Gene3D" id="1.10.8.10">
    <property type="entry name" value="DNA helicase RuvA subunit, C-terminal domain"/>
    <property type="match status" value="1"/>
</dbReference>
<dbReference type="FunFam" id="1.10.8.10:FF:000020">
    <property type="entry name" value="NSFL1 (p97) cofactor (p47)"/>
    <property type="match status" value="1"/>
</dbReference>
<dbReference type="SMART" id="SM00166">
    <property type="entry name" value="UBX"/>
    <property type="match status" value="1"/>
</dbReference>
<reference evidence="5" key="1">
    <citation type="submission" date="2017-01" db="EMBL/GenBank/DDBJ databases">
        <title>Comparative genomics of anhydrobiosis in the tardigrade Hypsibius dujardini.</title>
        <authorList>
            <person name="Yoshida Y."/>
            <person name="Koutsovoulos G."/>
            <person name="Laetsch D."/>
            <person name="Stevens L."/>
            <person name="Kumar S."/>
            <person name="Horikawa D."/>
            <person name="Ishino K."/>
            <person name="Komine S."/>
            <person name="Tomita M."/>
            <person name="Blaxter M."/>
            <person name="Arakawa K."/>
        </authorList>
    </citation>
    <scope>NUCLEOTIDE SEQUENCE [LARGE SCALE GENOMIC DNA]</scope>
    <source>
        <strain evidence="5">Z151</strain>
    </source>
</reference>
<dbReference type="InterPro" id="IPR012989">
    <property type="entry name" value="SEP_domain"/>
</dbReference>
<dbReference type="Pfam" id="PF14555">
    <property type="entry name" value="UBA_4"/>
    <property type="match status" value="1"/>
</dbReference>
<accession>A0A9X6RKX8</accession>
<dbReference type="Pfam" id="PF00789">
    <property type="entry name" value="UBX"/>
    <property type="match status" value="1"/>
</dbReference>
<dbReference type="SMART" id="SM00553">
    <property type="entry name" value="SEP"/>
    <property type="match status" value="1"/>
</dbReference>
<proteinExistence type="predicted"/>
<dbReference type="InterPro" id="IPR036241">
    <property type="entry name" value="NSFL1C_SEP_dom_sf"/>
</dbReference>
<dbReference type="AlphaFoldDB" id="A0A9X6RKX8"/>
<dbReference type="EMBL" id="MTYJ01000237">
    <property type="protein sequence ID" value="OWA51738.1"/>
    <property type="molecule type" value="Genomic_DNA"/>
</dbReference>
<dbReference type="OrthoDB" id="25887at2759"/>
<evidence type="ECO:0000313" key="5">
    <source>
        <dbReference type="Proteomes" id="UP000192578"/>
    </source>
</evidence>
<evidence type="ECO:0000313" key="4">
    <source>
        <dbReference type="EMBL" id="OWA51738.1"/>
    </source>
</evidence>
<dbReference type="InterPro" id="IPR009060">
    <property type="entry name" value="UBA-like_sf"/>
</dbReference>
<dbReference type="GO" id="GO:0000045">
    <property type="term" value="P:autophagosome assembly"/>
    <property type="evidence" value="ECO:0007669"/>
    <property type="project" value="TreeGrafter"/>
</dbReference>
<feature type="domain" description="SEP" evidence="3">
    <location>
        <begin position="238"/>
        <end position="303"/>
    </location>
</feature>
<dbReference type="SUPFAM" id="SSF54236">
    <property type="entry name" value="Ubiquitin-like"/>
    <property type="match status" value="1"/>
</dbReference>
<feature type="region of interest" description="Disordered" evidence="1">
    <location>
        <begin position="182"/>
        <end position="231"/>
    </location>
</feature>
<gene>
    <name evidence="4" type="ORF">BV898_16209</name>
</gene>
<dbReference type="PANTHER" id="PTHR23333">
    <property type="entry name" value="UBX DOMAIN CONTAINING PROTEIN"/>
    <property type="match status" value="1"/>
</dbReference>
<evidence type="ECO:0000256" key="1">
    <source>
        <dbReference type="SAM" id="MobiDB-lite"/>
    </source>
</evidence>
<name>A0A9X6RKX8_HYPEX</name>